<dbReference type="EMBL" id="HBUE01169361">
    <property type="protein sequence ID" value="CAG6514202.1"/>
    <property type="molecule type" value="Transcribed_RNA"/>
</dbReference>
<name>A0A8D8NHT5_CULPI</name>
<sequence>MDRACRTPIHLTRISLPELNMSLPRKDLMEALKKQKNFEHKPTHASSIKTSVTLKLSRIWQRVALQERACDVWCAVPMKFATHYQNNEKMNSSWNTQCK</sequence>
<protein>
    <submittedName>
        <fullName evidence="1">(northern house mosquito) hypothetical protein</fullName>
    </submittedName>
</protein>
<organism evidence="1">
    <name type="scientific">Culex pipiens</name>
    <name type="common">House mosquito</name>
    <dbReference type="NCBI Taxonomy" id="7175"/>
    <lineage>
        <taxon>Eukaryota</taxon>
        <taxon>Metazoa</taxon>
        <taxon>Ecdysozoa</taxon>
        <taxon>Arthropoda</taxon>
        <taxon>Hexapoda</taxon>
        <taxon>Insecta</taxon>
        <taxon>Pterygota</taxon>
        <taxon>Neoptera</taxon>
        <taxon>Endopterygota</taxon>
        <taxon>Diptera</taxon>
        <taxon>Nematocera</taxon>
        <taxon>Culicoidea</taxon>
        <taxon>Culicidae</taxon>
        <taxon>Culicinae</taxon>
        <taxon>Culicini</taxon>
        <taxon>Culex</taxon>
        <taxon>Culex</taxon>
    </lineage>
</organism>
<proteinExistence type="predicted"/>
<evidence type="ECO:0000313" key="1">
    <source>
        <dbReference type="EMBL" id="CAG6565689.1"/>
    </source>
</evidence>
<dbReference type="AlphaFoldDB" id="A0A8D8NHT5"/>
<accession>A0A8D8NHT5</accession>
<reference evidence="1" key="1">
    <citation type="submission" date="2021-05" db="EMBL/GenBank/DDBJ databases">
        <authorList>
            <person name="Alioto T."/>
            <person name="Alioto T."/>
            <person name="Gomez Garrido J."/>
        </authorList>
    </citation>
    <scope>NUCLEOTIDE SEQUENCE</scope>
</reference>
<dbReference type="EMBL" id="HBUE01274738">
    <property type="protein sequence ID" value="CAG6565689.1"/>
    <property type="molecule type" value="Transcribed_RNA"/>
</dbReference>